<feature type="compositionally biased region" description="Basic and acidic residues" evidence="1">
    <location>
        <begin position="60"/>
        <end position="80"/>
    </location>
</feature>
<feature type="region of interest" description="Disordered" evidence="1">
    <location>
        <begin position="1"/>
        <end position="35"/>
    </location>
</feature>
<feature type="compositionally biased region" description="Basic and acidic residues" evidence="1">
    <location>
        <begin position="10"/>
        <end position="29"/>
    </location>
</feature>
<proteinExistence type="predicted"/>
<dbReference type="GeneID" id="97306478"/>
<evidence type="ECO:0000256" key="1">
    <source>
        <dbReference type="SAM" id="MobiDB-lite"/>
    </source>
</evidence>
<name>A0A4Y8N5S4_9BURK</name>
<feature type="region of interest" description="Disordered" evidence="1">
    <location>
        <begin position="54"/>
        <end position="80"/>
    </location>
</feature>
<dbReference type="RefSeq" id="WP_134456737.1">
    <property type="nucleotide sequence ID" value="NZ_JBHMFL010000135.1"/>
</dbReference>
<gene>
    <name evidence="2" type="ORF">E2553_07885</name>
</gene>
<organism evidence="2 3">
    <name type="scientific">Paraburkholderia dipogonis</name>
    <dbReference type="NCBI Taxonomy" id="1211383"/>
    <lineage>
        <taxon>Bacteria</taxon>
        <taxon>Pseudomonadati</taxon>
        <taxon>Pseudomonadota</taxon>
        <taxon>Betaproteobacteria</taxon>
        <taxon>Burkholderiales</taxon>
        <taxon>Burkholderiaceae</taxon>
        <taxon>Paraburkholderia</taxon>
    </lineage>
</organism>
<sequence length="80" mass="8858">MSPTLGLRKRTIENDDGHAGSTRHDCDGRTRRHGGNAMRDSLLLEWKRCAPAGNAAKRKAGVERRSGGMERESRRIALSD</sequence>
<dbReference type="EMBL" id="SNVI01000001">
    <property type="protein sequence ID" value="TFE44943.1"/>
    <property type="molecule type" value="Genomic_DNA"/>
</dbReference>
<dbReference type="Proteomes" id="UP000297385">
    <property type="component" value="Unassembled WGS sequence"/>
</dbReference>
<evidence type="ECO:0000313" key="2">
    <source>
        <dbReference type="EMBL" id="TFE44943.1"/>
    </source>
</evidence>
<comment type="caution">
    <text evidence="2">The sequence shown here is derived from an EMBL/GenBank/DDBJ whole genome shotgun (WGS) entry which is preliminary data.</text>
</comment>
<evidence type="ECO:0000313" key="3">
    <source>
        <dbReference type="Proteomes" id="UP000297385"/>
    </source>
</evidence>
<protein>
    <submittedName>
        <fullName evidence="2">Uncharacterized protein</fullName>
    </submittedName>
</protein>
<dbReference type="AlphaFoldDB" id="A0A4Y8N5S4"/>
<accession>A0A4Y8N5S4</accession>
<reference evidence="2 3" key="1">
    <citation type="submission" date="2019-03" db="EMBL/GenBank/DDBJ databases">
        <title>Complete Genome Sequence of Paraburkholderia dipogonis ICMP 19430T, a Nitrogen-fixing Symbiont of the South African Invasive Legume Dipogon lignosus in New Zealand.</title>
        <authorList>
            <person name="De Meyer S.E."/>
        </authorList>
    </citation>
    <scope>NUCLEOTIDE SEQUENCE [LARGE SCALE GENOMIC DNA]</scope>
    <source>
        <strain evidence="2 3">ICMP 19430</strain>
    </source>
</reference>